<keyword evidence="4" id="KW-0456">Lyase</keyword>
<evidence type="ECO:0000256" key="2">
    <source>
        <dbReference type="ARBA" id="ARBA00006472"/>
    </source>
</evidence>
<dbReference type="Proteomes" id="UP000199163">
    <property type="component" value="Unassembled WGS sequence"/>
</dbReference>
<dbReference type="OrthoDB" id="9800108at2"/>
<dbReference type="Pfam" id="PF01329">
    <property type="entry name" value="Pterin_4a"/>
    <property type="match status" value="1"/>
</dbReference>
<dbReference type="CDD" id="cd00488">
    <property type="entry name" value="PCD_DCoH"/>
    <property type="match status" value="1"/>
</dbReference>
<dbReference type="PANTHER" id="PTHR12599:SF0">
    <property type="entry name" value="PTERIN-4-ALPHA-CARBINOLAMINE DEHYDRATASE"/>
    <property type="match status" value="1"/>
</dbReference>
<evidence type="ECO:0000313" key="6">
    <source>
        <dbReference type="Proteomes" id="UP000199163"/>
    </source>
</evidence>
<accession>A0A1G8K1R5</accession>
<dbReference type="GO" id="GO:0006729">
    <property type="term" value="P:tetrahydrobiopterin biosynthetic process"/>
    <property type="evidence" value="ECO:0007669"/>
    <property type="project" value="InterPro"/>
</dbReference>
<dbReference type="NCBIfam" id="NF002017">
    <property type="entry name" value="PRK00823.1-2"/>
    <property type="match status" value="1"/>
</dbReference>
<name>A0A1G8K1R5_9BACI</name>
<evidence type="ECO:0000313" key="5">
    <source>
        <dbReference type="EMBL" id="SDI37364.1"/>
    </source>
</evidence>
<sequence length="97" mass="10865">MSTLSNEEIEEKLSGLEGWIRADAKTIERNFSFPAFMQGISFVEQTAQHAEEVNHHPHITIDHTSVTIRLSTLDAGGITMKDIDSASQYNRIFDSLS</sequence>
<evidence type="ECO:0000256" key="4">
    <source>
        <dbReference type="ARBA" id="ARBA00023239"/>
    </source>
</evidence>
<dbReference type="SUPFAM" id="SSF55248">
    <property type="entry name" value="PCD-like"/>
    <property type="match status" value="1"/>
</dbReference>
<dbReference type="RefSeq" id="WP_091276784.1">
    <property type="nucleotide sequence ID" value="NZ_FNDK01000040.1"/>
</dbReference>
<dbReference type="AlphaFoldDB" id="A0A1G8K1R5"/>
<organism evidence="5 6">
    <name type="scientific">Alteribacillus persepolensis</name>
    <dbReference type="NCBI Taxonomy" id="568899"/>
    <lineage>
        <taxon>Bacteria</taxon>
        <taxon>Bacillati</taxon>
        <taxon>Bacillota</taxon>
        <taxon>Bacilli</taxon>
        <taxon>Bacillales</taxon>
        <taxon>Bacillaceae</taxon>
        <taxon>Alteribacillus</taxon>
    </lineage>
</organism>
<dbReference type="InterPro" id="IPR001533">
    <property type="entry name" value="Pterin_deHydtase"/>
</dbReference>
<comment type="similarity">
    <text evidence="2">Belongs to the pterin-4-alpha-carbinolamine dehydratase family.</text>
</comment>
<dbReference type="PANTHER" id="PTHR12599">
    <property type="entry name" value="PTERIN-4-ALPHA-CARBINOLAMINE DEHYDRATASE"/>
    <property type="match status" value="1"/>
</dbReference>
<protein>
    <recommendedName>
        <fullName evidence="3">4a-hydroxytetrahydrobiopterin dehydratase</fullName>
        <ecNumber evidence="3">4.2.1.96</ecNumber>
    </recommendedName>
</protein>
<dbReference type="GO" id="GO:0008124">
    <property type="term" value="F:4-alpha-hydroxytetrahydrobiopterin dehydratase activity"/>
    <property type="evidence" value="ECO:0007669"/>
    <property type="project" value="UniProtKB-EC"/>
</dbReference>
<dbReference type="STRING" id="568899.SAMN05192534_1404"/>
<dbReference type="Gene3D" id="3.30.1360.20">
    <property type="entry name" value="Transcriptional coactivator/pterin dehydratase"/>
    <property type="match status" value="1"/>
</dbReference>
<evidence type="ECO:0000256" key="3">
    <source>
        <dbReference type="ARBA" id="ARBA00013252"/>
    </source>
</evidence>
<dbReference type="EC" id="4.2.1.96" evidence="3"/>
<comment type="catalytic activity">
    <reaction evidence="1">
        <text>(4aS,6R)-4a-hydroxy-L-erythro-5,6,7,8-tetrahydrobiopterin = (6R)-L-erythro-6,7-dihydrobiopterin + H2O</text>
        <dbReference type="Rhea" id="RHEA:11920"/>
        <dbReference type="ChEBI" id="CHEBI:15377"/>
        <dbReference type="ChEBI" id="CHEBI:15642"/>
        <dbReference type="ChEBI" id="CHEBI:43120"/>
        <dbReference type="EC" id="4.2.1.96"/>
    </reaction>
</comment>
<gene>
    <name evidence="5" type="ORF">SAMN05192534_1404</name>
</gene>
<evidence type="ECO:0000256" key="1">
    <source>
        <dbReference type="ARBA" id="ARBA00001554"/>
    </source>
</evidence>
<keyword evidence="6" id="KW-1185">Reference proteome</keyword>
<dbReference type="InterPro" id="IPR036428">
    <property type="entry name" value="PCD_sf"/>
</dbReference>
<reference evidence="5 6" key="1">
    <citation type="submission" date="2016-10" db="EMBL/GenBank/DDBJ databases">
        <authorList>
            <person name="de Groot N.N."/>
        </authorList>
    </citation>
    <scope>NUCLEOTIDE SEQUENCE [LARGE SCALE GENOMIC DNA]</scope>
    <source>
        <strain evidence="5 6">DSM 21632</strain>
    </source>
</reference>
<dbReference type="EMBL" id="FNDK01000040">
    <property type="protein sequence ID" value="SDI37364.1"/>
    <property type="molecule type" value="Genomic_DNA"/>
</dbReference>
<proteinExistence type="inferred from homology"/>